<evidence type="ECO:0000256" key="1">
    <source>
        <dbReference type="ARBA" id="ARBA00001946"/>
    </source>
</evidence>
<dbReference type="Gene3D" id="3.40.120.10">
    <property type="entry name" value="Alpha-D-Glucose-1,6-Bisphosphate, subunit A, domain 3"/>
    <property type="match status" value="3"/>
</dbReference>
<dbReference type="SUPFAM" id="SSF55957">
    <property type="entry name" value="Phosphoglucomutase, C-terminal domain"/>
    <property type="match status" value="1"/>
</dbReference>
<feature type="domain" description="Alpha-D-phosphohexomutase alpha/beta/alpha" evidence="10">
    <location>
        <begin position="279"/>
        <end position="390"/>
    </location>
</feature>
<dbReference type="InterPro" id="IPR005843">
    <property type="entry name" value="A-D-PHexomutase_C"/>
</dbReference>
<dbReference type="Gene3D" id="3.30.310.50">
    <property type="entry name" value="Alpha-D-phosphohexomutase, C-terminal domain"/>
    <property type="match status" value="1"/>
</dbReference>
<dbReference type="GO" id="GO:0005975">
    <property type="term" value="P:carbohydrate metabolic process"/>
    <property type="evidence" value="ECO:0007669"/>
    <property type="project" value="InterPro"/>
</dbReference>
<comment type="cofactor">
    <cofactor evidence="1">
        <name>Mg(2+)</name>
        <dbReference type="ChEBI" id="CHEBI:18420"/>
    </cofactor>
</comment>
<keyword evidence="3" id="KW-0597">Phosphoprotein</keyword>
<gene>
    <name evidence="11" type="ORF">EM6_0656</name>
</gene>
<dbReference type="InterPro" id="IPR005844">
    <property type="entry name" value="A-D-PHexomutase_a/b/a-I"/>
</dbReference>
<dbReference type="GO" id="GO:0046872">
    <property type="term" value="F:metal ion binding"/>
    <property type="evidence" value="ECO:0007669"/>
    <property type="project" value="UniProtKB-KW"/>
</dbReference>
<dbReference type="EMBL" id="AP018827">
    <property type="protein sequence ID" value="BBF80078.1"/>
    <property type="molecule type" value="Genomic_DNA"/>
</dbReference>
<evidence type="ECO:0000259" key="7">
    <source>
        <dbReference type="Pfam" id="PF00408"/>
    </source>
</evidence>
<evidence type="ECO:0000256" key="6">
    <source>
        <dbReference type="ARBA" id="ARBA00023235"/>
    </source>
</evidence>
<organism evidence="11 12">
    <name type="scientific">Asticcacaulis excentricus</name>
    <dbReference type="NCBI Taxonomy" id="78587"/>
    <lineage>
        <taxon>Bacteria</taxon>
        <taxon>Pseudomonadati</taxon>
        <taxon>Pseudomonadota</taxon>
        <taxon>Alphaproteobacteria</taxon>
        <taxon>Caulobacterales</taxon>
        <taxon>Caulobacteraceae</taxon>
        <taxon>Asticcacaulis</taxon>
    </lineage>
</organism>
<feature type="domain" description="Alpha-D-phosphohexomutase C-terminal" evidence="7">
    <location>
        <begin position="436"/>
        <end position="483"/>
    </location>
</feature>
<reference evidence="12" key="2">
    <citation type="journal article" date="2017" name="Plant Physiol. Biochem.">
        <title>Differential oxidative and antioxidative response of duckweed Lemna minor toward plant growth promoting/inhibiting bacteria.</title>
        <authorList>
            <person name="Ishizawa H."/>
            <person name="Kuroda M."/>
            <person name="Morikawa M."/>
            <person name="Ike M."/>
        </authorList>
    </citation>
    <scope>NUCLEOTIDE SEQUENCE [LARGE SCALE GENOMIC DNA]</scope>
    <source>
        <strain evidence="12">M6</strain>
    </source>
</reference>
<dbReference type="CDD" id="cd03089">
    <property type="entry name" value="PMM_PGM"/>
    <property type="match status" value="1"/>
</dbReference>
<keyword evidence="4" id="KW-0479">Metal-binding</keyword>
<evidence type="ECO:0000256" key="4">
    <source>
        <dbReference type="ARBA" id="ARBA00022723"/>
    </source>
</evidence>
<accession>A0A3G9G735</accession>
<dbReference type="InterPro" id="IPR016055">
    <property type="entry name" value="A-D-PHexomutase_a/b/a-I/II/III"/>
</dbReference>
<evidence type="ECO:0000256" key="3">
    <source>
        <dbReference type="ARBA" id="ARBA00022553"/>
    </source>
</evidence>
<evidence type="ECO:0000256" key="2">
    <source>
        <dbReference type="ARBA" id="ARBA00010231"/>
    </source>
</evidence>
<protein>
    <submittedName>
        <fullName evidence="11">Phosphoglucosamine mutase</fullName>
        <ecNumber evidence="11">5.4.2.8</ecNumber>
    </submittedName>
</protein>
<dbReference type="AlphaFoldDB" id="A0A3G9G735"/>
<keyword evidence="6 11" id="KW-0413">Isomerase</keyword>
<name>A0A3G9G735_9CAUL</name>
<dbReference type="Pfam" id="PF02880">
    <property type="entry name" value="PGM_PMM_III"/>
    <property type="match status" value="1"/>
</dbReference>
<dbReference type="Pfam" id="PF02879">
    <property type="entry name" value="PGM_PMM_II"/>
    <property type="match status" value="1"/>
</dbReference>
<dbReference type="Pfam" id="PF02878">
    <property type="entry name" value="PGM_PMM_I"/>
    <property type="match status" value="1"/>
</dbReference>
<comment type="similarity">
    <text evidence="2">Belongs to the phosphohexose mutase family.</text>
</comment>
<evidence type="ECO:0000313" key="11">
    <source>
        <dbReference type="EMBL" id="BBF80078.1"/>
    </source>
</evidence>
<dbReference type="SUPFAM" id="SSF53738">
    <property type="entry name" value="Phosphoglucomutase, first 3 domains"/>
    <property type="match status" value="3"/>
</dbReference>
<evidence type="ECO:0000259" key="8">
    <source>
        <dbReference type="Pfam" id="PF02878"/>
    </source>
</evidence>
<dbReference type="RefSeq" id="WP_126420314.1">
    <property type="nucleotide sequence ID" value="NZ_AP018827.1"/>
</dbReference>
<reference evidence="12" key="1">
    <citation type="journal article" date="2017" name="Biotechnol. Biofuels">
        <title>Evaluation of environmental bacterial communities as a factor affecting the growth of duckweed Lemna minor.</title>
        <authorList>
            <person name="Ishizawa H."/>
            <person name="Kuroda M."/>
            <person name="Morikawa M."/>
            <person name="Ike M."/>
        </authorList>
    </citation>
    <scope>NUCLEOTIDE SEQUENCE [LARGE SCALE GENOMIC DNA]</scope>
    <source>
        <strain evidence="12">M6</strain>
    </source>
</reference>
<feature type="domain" description="Alpha-D-phosphohexomutase alpha/beta/alpha" evidence="9">
    <location>
        <begin position="177"/>
        <end position="273"/>
    </location>
</feature>
<proteinExistence type="inferred from homology"/>
<keyword evidence="5" id="KW-0460">Magnesium</keyword>
<feature type="domain" description="Alpha-D-phosphohexomutase alpha/beta/alpha" evidence="8">
    <location>
        <begin position="27"/>
        <end position="154"/>
    </location>
</feature>
<dbReference type="PANTHER" id="PTHR43771:SF2">
    <property type="entry name" value="PHOSPHOMANNOMUTASE_PHOSPHOGLUCOMUTASE"/>
    <property type="match status" value="1"/>
</dbReference>
<dbReference type="Proteomes" id="UP000278756">
    <property type="component" value="Chromosome 1"/>
</dbReference>
<evidence type="ECO:0000259" key="9">
    <source>
        <dbReference type="Pfam" id="PF02879"/>
    </source>
</evidence>
<dbReference type="InterPro" id="IPR036900">
    <property type="entry name" value="A-D-PHexomutase_C_sf"/>
</dbReference>
<dbReference type="Pfam" id="PF00408">
    <property type="entry name" value="PGM_PMM_IV"/>
    <property type="match status" value="1"/>
</dbReference>
<dbReference type="InterPro" id="IPR005846">
    <property type="entry name" value="A-D-PHexomutase_a/b/a-III"/>
</dbReference>
<evidence type="ECO:0000259" key="10">
    <source>
        <dbReference type="Pfam" id="PF02880"/>
    </source>
</evidence>
<dbReference type="OrthoDB" id="9803322at2"/>
<dbReference type="PRINTS" id="PR00509">
    <property type="entry name" value="PGMPMM"/>
</dbReference>
<evidence type="ECO:0000256" key="5">
    <source>
        <dbReference type="ARBA" id="ARBA00022842"/>
    </source>
</evidence>
<dbReference type="InterPro" id="IPR005845">
    <property type="entry name" value="A-D-PHexomutase_a/b/a-II"/>
</dbReference>
<sequence>MTVLLPRTDLVPNTFEFETEAFVKTTGFREYDARWVFGKEINLLGIQALGLGLGSYIHERGVKPRIVVGHDYRSYSINIKNALIIGLIQAGCEVLDIGLCLSPIAYFAQFDLDAPCVAMVTASHNENGWTGVKMGCQAPLTFGPDEIGRMKDIIMAGAGVERAGGSLTLVQGVQERYLADVASKAQLKRKLKVICACGNGTAGAFAPQALRAMGAEVIEMDTVLDNTFPKYNPNPEDHHMLMEMAKAVKEYGADLALGFDGDGDRCGVVDDTGEEIFADKIGLMLARDLSALHKDATFVVDVKSTGLYKTDEVLKANGAQTVYWKTGHSYIKRKTSELKALAGFEKSGHFFFNSPIGLGYDDGIVAAAAVLAMLDRNPGKSLSQLKDALPVAYTSLTMSPHCADEVKYQILEKIVQEYVDLHAKGGEILGRKIIEVITVNGARVHLDDGSWVLVRASSNKPELVVVVESLTSADDMRDLFHKEVKPRLAAYPEIGGYNQEI</sequence>
<dbReference type="InterPro" id="IPR005841">
    <property type="entry name" value="Alpha-D-phosphohexomutase_SF"/>
</dbReference>
<dbReference type="PANTHER" id="PTHR43771">
    <property type="entry name" value="PHOSPHOMANNOMUTASE"/>
    <property type="match status" value="1"/>
</dbReference>
<dbReference type="GO" id="GO:0004615">
    <property type="term" value="F:phosphomannomutase activity"/>
    <property type="evidence" value="ECO:0007669"/>
    <property type="project" value="UniProtKB-EC"/>
</dbReference>
<dbReference type="EC" id="5.4.2.8" evidence="11"/>
<evidence type="ECO:0000313" key="12">
    <source>
        <dbReference type="Proteomes" id="UP000278756"/>
    </source>
</evidence>